<feature type="region of interest" description="Disordered" evidence="3">
    <location>
        <begin position="511"/>
        <end position="538"/>
    </location>
</feature>
<evidence type="ECO:0000256" key="1">
    <source>
        <dbReference type="ARBA" id="ARBA00022669"/>
    </source>
</evidence>
<organism evidence="6 7">
    <name type="scientific">Rhizoctonia solani</name>
    <dbReference type="NCBI Taxonomy" id="456999"/>
    <lineage>
        <taxon>Eukaryota</taxon>
        <taxon>Fungi</taxon>
        <taxon>Dikarya</taxon>
        <taxon>Basidiomycota</taxon>
        <taxon>Agaricomycotina</taxon>
        <taxon>Agaricomycetes</taxon>
        <taxon>Cantharellales</taxon>
        <taxon>Ceratobasidiaceae</taxon>
        <taxon>Rhizoctonia</taxon>
    </lineage>
</organism>
<feature type="domain" description="LysM" evidence="5">
    <location>
        <begin position="220"/>
        <end position="265"/>
    </location>
</feature>
<keyword evidence="2" id="KW-0843">Virulence</keyword>
<evidence type="ECO:0000313" key="6">
    <source>
        <dbReference type="EMBL" id="CAE6458095.1"/>
    </source>
</evidence>
<dbReference type="Proteomes" id="UP000663826">
    <property type="component" value="Unassembled WGS sequence"/>
</dbReference>
<reference evidence="6" key="1">
    <citation type="submission" date="2021-01" db="EMBL/GenBank/DDBJ databases">
        <authorList>
            <person name="Kaushik A."/>
        </authorList>
    </citation>
    <scope>NUCLEOTIDE SEQUENCE</scope>
    <source>
        <strain evidence="6">AG1-1B</strain>
    </source>
</reference>
<protein>
    <recommendedName>
        <fullName evidence="5">LysM domain-containing protein</fullName>
    </recommendedName>
</protein>
<evidence type="ECO:0000256" key="2">
    <source>
        <dbReference type="ARBA" id="ARBA00023026"/>
    </source>
</evidence>
<keyword evidence="4" id="KW-0732">Signal</keyword>
<dbReference type="EMBL" id="CAJMWQ010001658">
    <property type="protein sequence ID" value="CAE6458095.1"/>
    <property type="molecule type" value="Genomic_DNA"/>
</dbReference>
<dbReference type="InterPro" id="IPR018392">
    <property type="entry name" value="LysM"/>
</dbReference>
<keyword evidence="1" id="KW-0147">Chitin-binding</keyword>
<dbReference type="GO" id="GO:0008061">
    <property type="term" value="F:chitin binding"/>
    <property type="evidence" value="ECO:0007669"/>
    <property type="project" value="UniProtKB-KW"/>
</dbReference>
<feature type="signal peptide" evidence="4">
    <location>
        <begin position="1"/>
        <end position="19"/>
    </location>
</feature>
<gene>
    <name evidence="6" type="ORF">RDB_LOCUS85266</name>
</gene>
<feature type="compositionally biased region" description="Low complexity" evidence="3">
    <location>
        <begin position="514"/>
        <end position="533"/>
    </location>
</feature>
<dbReference type="CDD" id="cd00118">
    <property type="entry name" value="LysM"/>
    <property type="match status" value="3"/>
</dbReference>
<evidence type="ECO:0000256" key="4">
    <source>
        <dbReference type="SAM" id="SignalP"/>
    </source>
</evidence>
<evidence type="ECO:0000313" key="7">
    <source>
        <dbReference type="Proteomes" id="UP000663826"/>
    </source>
</evidence>
<proteinExistence type="predicted"/>
<dbReference type="SUPFAM" id="SSF54106">
    <property type="entry name" value="LysM domain"/>
    <property type="match status" value="2"/>
</dbReference>
<dbReference type="PANTHER" id="PTHR34997:SF1">
    <property type="entry name" value="PEPTIDOGLYCAN-BINDING LYSIN DOMAIN"/>
    <property type="match status" value="1"/>
</dbReference>
<feature type="domain" description="LysM" evidence="5">
    <location>
        <begin position="548"/>
        <end position="596"/>
    </location>
</feature>
<feature type="domain" description="LysM" evidence="5">
    <location>
        <begin position="270"/>
        <end position="318"/>
    </location>
</feature>
<feature type="chain" id="PRO_5034142276" description="LysM domain-containing protein" evidence="4">
    <location>
        <begin position="20"/>
        <end position="657"/>
    </location>
</feature>
<dbReference type="PANTHER" id="PTHR34997">
    <property type="entry name" value="AM15"/>
    <property type="match status" value="1"/>
</dbReference>
<accession>A0A8H3BJ08</accession>
<name>A0A8H3BJ08_9AGAM</name>
<feature type="domain" description="LysM" evidence="5">
    <location>
        <begin position="416"/>
        <end position="462"/>
    </location>
</feature>
<dbReference type="InterPro" id="IPR036779">
    <property type="entry name" value="LysM_dom_sf"/>
</dbReference>
<dbReference type="SMART" id="SM00257">
    <property type="entry name" value="LysM"/>
    <property type="match status" value="4"/>
</dbReference>
<dbReference type="Gene3D" id="3.10.350.10">
    <property type="entry name" value="LysM domain"/>
    <property type="match status" value="5"/>
</dbReference>
<comment type="caution">
    <text evidence="6">The sequence shown here is derived from an EMBL/GenBank/DDBJ whole genome shotgun (WGS) entry which is preliminary data.</text>
</comment>
<dbReference type="InterPro" id="IPR052210">
    <property type="entry name" value="LysM1-like"/>
</dbReference>
<dbReference type="PROSITE" id="PS51782">
    <property type="entry name" value="LYSM"/>
    <property type="match status" value="4"/>
</dbReference>
<evidence type="ECO:0000259" key="5">
    <source>
        <dbReference type="PROSITE" id="PS51782"/>
    </source>
</evidence>
<sequence length="657" mass="69124">MVPLALVTLGLCSFISVKAVNLYQDESDLPPGVTATSTCGKALNASITCDASLGQAVAGEALQPATLTTLCVATCFNSLKSYRASILSACGTSVVIQGQDATFPITYEVDNLIYSYNTTCTKDAATGAWCAPLFNSSWPGTTKDTAIESLDASILCTSCNLQSLLLTQQSVFGYDPTFVSNAWPTIQSKCKITTSITDPGQAYLNITAPDPGDPVCLSGKTYTVKSGDTCQAIAAAQSVGTNDLISINSILPGCTSIWVGQVLCLPQTCQTYTVKSGDTCTTIVNARAADMTYAQLLNWNPTIDAWCSNLIAGNNICVSAPGGYFSPSPVASAIPTGTLITTATPAPTGTAPGAPTNCGITMADFRAANPQINADCTNLWAATAYCVYLVTKGPTPSSYAPAPSNIASGTTKDCYKYYSAVSGDTCTTITYPQVTNLTDLFRWNTGLNSQCTNLAAGSAYCVWGNPPGTTTSVVTGTPPPTFTIPPRSLTDTSSCTAALCTDTVDPNWTWPAETSPGTTPVTTSVAPTGTSVPRPSNAAPNSTKSCKKWYTVVSGDYCYLICQNQGCTVLNLQTWNPDLGTDCVAQLGVASTQIVCQPKMHSANKYKRLYRSHVWTYGRLRLTQFTTVSEPYKGLYHSILSHSPVNTTPAVATTMHD</sequence>
<dbReference type="Pfam" id="PF01476">
    <property type="entry name" value="LysM"/>
    <property type="match status" value="3"/>
</dbReference>
<evidence type="ECO:0000256" key="3">
    <source>
        <dbReference type="SAM" id="MobiDB-lite"/>
    </source>
</evidence>
<dbReference type="AlphaFoldDB" id="A0A8H3BJ08"/>